<dbReference type="Pfam" id="PF01965">
    <property type="entry name" value="DJ-1_PfpI"/>
    <property type="match status" value="1"/>
</dbReference>
<evidence type="ECO:0000256" key="1">
    <source>
        <dbReference type="ARBA" id="ARBA00023015"/>
    </source>
</evidence>
<keyword evidence="1" id="KW-0805">Transcription regulation</keyword>
<dbReference type="InterPro" id="IPR018060">
    <property type="entry name" value="HTH_AraC"/>
</dbReference>
<dbReference type="SUPFAM" id="SSF52317">
    <property type="entry name" value="Class I glutamine amidotransferase-like"/>
    <property type="match status" value="1"/>
</dbReference>
<gene>
    <name evidence="5" type="ORF">PMYSY11_4042</name>
</gene>
<dbReference type="Gene3D" id="3.40.50.880">
    <property type="match status" value="1"/>
</dbReference>
<dbReference type="EMBL" id="LR215729">
    <property type="protein sequence ID" value="VEV99086.1"/>
    <property type="molecule type" value="Genomic_DNA"/>
</dbReference>
<proteinExistence type="predicted"/>
<keyword evidence="2" id="KW-0238">DNA-binding</keyword>
<keyword evidence="3" id="KW-0804">Transcription</keyword>
<dbReference type="AlphaFoldDB" id="A0A653EAI7"/>
<accession>A0A653EAI7</accession>
<reference evidence="5" key="1">
    <citation type="submission" date="2019-02" db="EMBL/GenBank/DDBJ databases">
        <authorList>
            <consortium name="Genoscope - CEA"/>
            <person name="William W."/>
        </authorList>
    </citation>
    <scope>NUCLEOTIDE SEQUENCE [LARGE SCALE GENOMIC DNA]</scope>
    <source>
        <strain evidence="5">YSy11</strain>
    </source>
</reference>
<dbReference type="PROSITE" id="PS01124">
    <property type="entry name" value="HTH_ARAC_FAMILY_2"/>
    <property type="match status" value="1"/>
</dbReference>
<dbReference type="GO" id="GO:0003700">
    <property type="term" value="F:DNA-binding transcription factor activity"/>
    <property type="evidence" value="ECO:0007669"/>
    <property type="project" value="InterPro"/>
</dbReference>
<dbReference type="PANTHER" id="PTHR43130:SF11">
    <property type="entry name" value="TRANSCRIPTIONAL REGULATORY PROTEIN"/>
    <property type="match status" value="1"/>
</dbReference>
<feature type="domain" description="HTH araC/xylS-type" evidence="4">
    <location>
        <begin position="229"/>
        <end position="327"/>
    </location>
</feature>
<dbReference type="InterPro" id="IPR002818">
    <property type="entry name" value="DJ-1/PfpI"/>
</dbReference>
<dbReference type="SUPFAM" id="SSF46689">
    <property type="entry name" value="Homeodomain-like"/>
    <property type="match status" value="2"/>
</dbReference>
<evidence type="ECO:0000313" key="5">
    <source>
        <dbReference type="EMBL" id="VEV99086.1"/>
    </source>
</evidence>
<dbReference type="InterPro" id="IPR029062">
    <property type="entry name" value="Class_I_gatase-like"/>
</dbReference>
<dbReference type="PROSITE" id="PS00041">
    <property type="entry name" value="HTH_ARAC_FAMILY_1"/>
    <property type="match status" value="1"/>
</dbReference>
<name>A0A653EAI7_9PSED</name>
<sequence length="332" mass="37811">MLSTTSTPHQRAVKVACLIPDQFWSSTISSMTEVFHGMELNSKLFQNSVFKGFSISYLRCTEQPVTGFSGLRFDTHYFAENDERFDVVVLPSVWGLSMDNLERARPALQWLSEQHAQGSIVVGLVTGVFYLAEAGLLNGRETTIHWASENIFRQRYPGIRVNPKMQMIEADRIITTSTTPATFDVTLLLIQRFLGDRSAELASHYFTIRDKDAPLPVFLEPSCNDTLVDAARDRIRLGFTEEISLEKLAKQFNVTPRTLSRRFLSATGMTPMRYLTRYRLLIARRLLQSTDLQIQRIAEQAGFASSTVFCRNFSHVYAQTPREYRKSLPSSK</sequence>
<dbReference type="PANTHER" id="PTHR43130">
    <property type="entry name" value="ARAC-FAMILY TRANSCRIPTIONAL REGULATOR"/>
    <property type="match status" value="1"/>
</dbReference>
<dbReference type="InterPro" id="IPR052158">
    <property type="entry name" value="INH-QAR"/>
</dbReference>
<evidence type="ECO:0000259" key="4">
    <source>
        <dbReference type="PROSITE" id="PS01124"/>
    </source>
</evidence>
<dbReference type="Pfam" id="PF12833">
    <property type="entry name" value="HTH_18"/>
    <property type="match status" value="1"/>
</dbReference>
<dbReference type="InterPro" id="IPR009057">
    <property type="entry name" value="Homeodomain-like_sf"/>
</dbReference>
<organism evidence="5">
    <name type="scientific">Pseudomonas marincola</name>
    <dbReference type="NCBI Taxonomy" id="437900"/>
    <lineage>
        <taxon>Bacteria</taxon>
        <taxon>Pseudomonadati</taxon>
        <taxon>Pseudomonadota</taxon>
        <taxon>Gammaproteobacteria</taxon>
        <taxon>Pseudomonadales</taxon>
        <taxon>Pseudomonadaceae</taxon>
        <taxon>Pseudomonas</taxon>
    </lineage>
</organism>
<dbReference type="Gene3D" id="1.10.10.60">
    <property type="entry name" value="Homeodomain-like"/>
    <property type="match status" value="2"/>
</dbReference>
<dbReference type="InterPro" id="IPR018062">
    <property type="entry name" value="HTH_AraC-typ_CS"/>
</dbReference>
<dbReference type="RefSeq" id="WP_150549301.1">
    <property type="nucleotide sequence ID" value="NZ_LR215729.2"/>
</dbReference>
<evidence type="ECO:0000256" key="2">
    <source>
        <dbReference type="ARBA" id="ARBA00023125"/>
    </source>
</evidence>
<dbReference type="GO" id="GO:0009893">
    <property type="term" value="P:positive regulation of metabolic process"/>
    <property type="evidence" value="ECO:0007669"/>
    <property type="project" value="UniProtKB-ARBA"/>
</dbReference>
<dbReference type="SMART" id="SM00342">
    <property type="entry name" value="HTH_ARAC"/>
    <property type="match status" value="1"/>
</dbReference>
<evidence type="ECO:0000256" key="3">
    <source>
        <dbReference type="ARBA" id="ARBA00023163"/>
    </source>
</evidence>
<protein>
    <recommendedName>
        <fullName evidence="4">HTH araC/xylS-type domain-containing protein</fullName>
    </recommendedName>
</protein>
<dbReference type="GO" id="GO:0043565">
    <property type="term" value="F:sequence-specific DNA binding"/>
    <property type="evidence" value="ECO:0007669"/>
    <property type="project" value="InterPro"/>
</dbReference>